<sequence>MLISELKDSDSIAKLVELQQRELEEKKQMYDQNCQLLEMTDKISMRWDDMWKTMKWEKLYWDKRKSVYQVTQMFGGDDTFAEMSKQIIDTCYQYSDITGIEWIDFGLDELRLESLIASWIKNVFFRDQSLKQALTDAGILAPEIDVGATANLKIKGFVLREQAADQNLNDLKAFVYQAKGLGLNENGAVTTVHADGSHITLDLCLGESFEGGSLSFFSQDRSEYDSTSLPVFQLQHQIGHMSVFSGETLHCVEPIRSGVRINLVVFVTFP</sequence>
<evidence type="ECO:0000256" key="2">
    <source>
        <dbReference type="SAM" id="Coils"/>
    </source>
</evidence>
<feature type="domain" description="Fe2OG dioxygenase" evidence="3">
    <location>
        <begin position="167"/>
        <end position="269"/>
    </location>
</feature>
<evidence type="ECO:0000313" key="4">
    <source>
        <dbReference type="EMBL" id="ETO23609.1"/>
    </source>
</evidence>
<dbReference type="PROSITE" id="PS51471">
    <property type="entry name" value="FE2OG_OXY"/>
    <property type="match status" value="1"/>
</dbReference>
<evidence type="ECO:0000259" key="3">
    <source>
        <dbReference type="PROSITE" id="PS51471"/>
    </source>
</evidence>
<keyword evidence="1" id="KW-0560">Oxidoreductase</keyword>
<gene>
    <name evidence="4" type="ORF">RFI_13570</name>
</gene>
<reference evidence="4 5" key="1">
    <citation type="journal article" date="2013" name="Curr. Biol.">
        <title>The Genome of the Foraminiferan Reticulomyxa filosa.</title>
        <authorList>
            <person name="Glockner G."/>
            <person name="Hulsmann N."/>
            <person name="Schleicher M."/>
            <person name="Noegel A.A."/>
            <person name="Eichinger L."/>
            <person name="Gallinger C."/>
            <person name="Pawlowski J."/>
            <person name="Sierra R."/>
            <person name="Euteneuer U."/>
            <person name="Pillet L."/>
            <person name="Moustafa A."/>
            <person name="Platzer M."/>
            <person name="Groth M."/>
            <person name="Szafranski K."/>
            <person name="Schliwa M."/>
        </authorList>
    </citation>
    <scope>NUCLEOTIDE SEQUENCE [LARGE SCALE GENOMIC DNA]</scope>
</reference>
<dbReference type="Gene3D" id="2.60.120.620">
    <property type="entry name" value="q2cbj1_9rhob like domain"/>
    <property type="match status" value="1"/>
</dbReference>
<evidence type="ECO:0000313" key="5">
    <source>
        <dbReference type="Proteomes" id="UP000023152"/>
    </source>
</evidence>
<name>X6NCW2_RETFI</name>
<dbReference type="OrthoDB" id="408755at2759"/>
<dbReference type="Proteomes" id="UP000023152">
    <property type="component" value="Unassembled WGS sequence"/>
</dbReference>
<accession>X6NCW2</accession>
<comment type="similarity">
    <text evidence="1">Belongs to the iron/ascorbate-dependent oxidoreductase family.</text>
</comment>
<keyword evidence="1" id="KW-0479">Metal-binding</keyword>
<dbReference type="EMBL" id="ASPP01009818">
    <property type="protein sequence ID" value="ETO23609.1"/>
    <property type="molecule type" value="Genomic_DNA"/>
</dbReference>
<proteinExistence type="inferred from homology"/>
<organism evidence="4 5">
    <name type="scientific">Reticulomyxa filosa</name>
    <dbReference type="NCBI Taxonomy" id="46433"/>
    <lineage>
        <taxon>Eukaryota</taxon>
        <taxon>Sar</taxon>
        <taxon>Rhizaria</taxon>
        <taxon>Retaria</taxon>
        <taxon>Foraminifera</taxon>
        <taxon>Monothalamids</taxon>
        <taxon>Reticulomyxidae</taxon>
        <taxon>Reticulomyxa</taxon>
    </lineage>
</organism>
<keyword evidence="5" id="KW-1185">Reference proteome</keyword>
<dbReference type="InterPro" id="IPR005123">
    <property type="entry name" value="Oxoglu/Fe-dep_dioxygenase_dom"/>
</dbReference>
<comment type="caution">
    <text evidence="4">The sequence shown here is derived from an EMBL/GenBank/DDBJ whole genome shotgun (WGS) entry which is preliminary data.</text>
</comment>
<evidence type="ECO:0000256" key="1">
    <source>
        <dbReference type="RuleBase" id="RU003682"/>
    </source>
</evidence>
<dbReference type="GO" id="GO:0046872">
    <property type="term" value="F:metal ion binding"/>
    <property type="evidence" value="ECO:0007669"/>
    <property type="project" value="UniProtKB-KW"/>
</dbReference>
<keyword evidence="2" id="KW-0175">Coiled coil</keyword>
<dbReference type="AlphaFoldDB" id="X6NCW2"/>
<feature type="coiled-coil region" evidence="2">
    <location>
        <begin position="13"/>
        <end position="40"/>
    </location>
</feature>
<dbReference type="GO" id="GO:0016491">
    <property type="term" value="F:oxidoreductase activity"/>
    <property type="evidence" value="ECO:0007669"/>
    <property type="project" value="UniProtKB-KW"/>
</dbReference>
<protein>
    <recommendedName>
        <fullName evidence="3">Fe2OG dioxygenase domain-containing protein</fullName>
    </recommendedName>
</protein>
<keyword evidence="1" id="KW-0408">Iron</keyword>